<feature type="compositionally biased region" description="Gly residues" evidence="3">
    <location>
        <begin position="160"/>
        <end position="172"/>
    </location>
</feature>
<keyword evidence="2" id="KW-0964">Secreted</keyword>
<dbReference type="Pfam" id="PF00353">
    <property type="entry name" value="HemolysinCabind"/>
    <property type="match status" value="6"/>
</dbReference>
<dbReference type="RefSeq" id="WP_251374227.1">
    <property type="nucleotide sequence ID" value="NZ_CP047166.1"/>
</dbReference>
<dbReference type="PROSITE" id="PS00330">
    <property type="entry name" value="HEMOLYSIN_CALCIUM"/>
    <property type="match status" value="7"/>
</dbReference>
<feature type="region of interest" description="Disordered" evidence="3">
    <location>
        <begin position="152"/>
        <end position="174"/>
    </location>
</feature>
<evidence type="ECO:0008006" key="6">
    <source>
        <dbReference type="Google" id="ProtNLM"/>
    </source>
</evidence>
<gene>
    <name evidence="4" type="ORF">GQA70_07570</name>
</gene>
<protein>
    <recommendedName>
        <fullName evidence="6">Calcium-binding protein</fullName>
    </recommendedName>
</protein>
<dbReference type="Proteomes" id="UP000596387">
    <property type="component" value="Chromosome"/>
</dbReference>
<sequence>MPISSIEVFEYNGTLLGTNLIGDEPNILLGSFSGPVTGDLADNDGTLESNDDGISTFDGQPLTYIGSGLATPGLVVGGALVPLGASKELIVFESMGQIYFHYPNGTPGLVGAVALGIQITPVGAEVFENPYVGTDIDDNFVGDDFDNVMEGAGGNDTLNGGAGGDQLDGGTGSDTADYSDSAGFVNVSLATGFAGGGAGSHAVGDTFISIENLTGSAHDDILSGDGGANVLKGGDGNDLLRGRGGADVLDGGTGSDTATYDGSAGFVNVSLLTGYAGGGAGSHATGDTFISIENLTGSAHDDILSGDHGANVLKGGDGNDLLRGRGGADVLDGGDGIDTATYDDSAAWVNVSLLTGYAGGGAGSHATGDTFISIENVTGSAHDDLLSGDHGANVLKGGDGNDLLRGRDGADVLEGGAGIDTATYDDSAAWVNVSLLTGFAGGGALSHAIGDTLSSIENLTGSAYDDRLSGDDGANVLKGGDGADTLNGHDGDDVLEGGAGADVLQGGEGSDTASYENSSSWVNVSLLTGFTGGGGQSQAIGDTFSSIENLRGSAFDDILNGDDNANVLSGGDGADILRGRGGADVLEGGAGADSFVFNIGFGDDRVVDFENGVDVLDFSENAQITAISDLTITDSGADALVTDSFGNSVTVDNMAGLLTEADFVF</sequence>
<evidence type="ECO:0000256" key="1">
    <source>
        <dbReference type="ARBA" id="ARBA00004613"/>
    </source>
</evidence>
<evidence type="ECO:0000256" key="2">
    <source>
        <dbReference type="ARBA" id="ARBA00022525"/>
    </source>
</evidence>
<evidence type="ECO:0000313" key="4">
    <source>
        <dbReference type="EMBL" id="QRF66173.1"/>
    </source>
</evidence>
<comment type="subcellular location">
    <subcellularLocation>
        <location evidence="1">Secreted</location>
    </subcellularLocation>
</comment>
<dbReference type="EMBL" id="CP047166">
    <property type="protein sequence ID" value="QRF66173.1"/>
    <property type="molecule type" value="Genomic_DNA"/>
</dbReference>
<evidence type="ECO:0000256" key="3">
    <source>
        <dbReference type="SAM" id="MobiDB-lite"/>
    </source>
</evidence>
<dbReference type="InterPro" id="IPR011049">
    <property type="entry name" value="Serralysin-like_metalloprot_C"/>
</dbReference>
<reference evidence="4 5" key="1">
    <citation type="submission" date="2019-12" db="EMBL/GenBank/DDBJ databases">
        <title>Complete Genome Sequence of a Quorum-Sensing Bacterium,Rhodobacteraceae bacterium C31, Isolated from a marine microalgae symbiotic bacteria.</title>
        <authorList>
            <person name="Zhang Y."/>
        </authorList>
    </citation>
    <scope>NUCLEOTIDE SEQUENCE [LARGE SCALE GENOMIC DNA]</scope>
    <source>
        <strain evidence="4 5">C31</strain>
    </source>
</reference>
<dbReference type="SUPFAM" id="SSF51120">
    <property type="entry name" value="beta-Roll"/>
    <property type="match status" value="4"/>
</dbReference>
<accession>A0ABX7F908</accession>
<dbReference type="PANTHER" id="PTHR38340">
    <property type="entry name" value="S-LAYER PROTEIN"/>
    <property type="match status" value="1"/>
</dbReference>
<dbReference type="PRINTS" id="PR00313">
    <property type="entry name" value="CABNDNGRPT"/>
</dbReference>
<dbReference type="InterPro" id="IPR050557">
    <property type="entry name" value="RTX_toxin/Mannuronan_C5-epim"/>
</dbReference>
<organism evidence="4 5">
    <name type="scientific">Ponticoccus alexandrii</name>
    <dbReference type="NCBI Taxonomy" id="1943633"/>
    <lineage>
        <taxon>Bacteria</taxon>
        <taxon>Pseudomonadati</taxon>
        <taxon>Pseudomonadota</taxon>
        <taxon>Alphaproteobacteria</taxon>
        <taxon>Rhodobacterales</taxon>
        <taxon>Roseobacteraceae</taxon>
        <taxon>Ponticoccus</taxon>
    </lineage>
</organism>
<keyword evidence="5" id="KW-1185">Reference proteome</keyword>
<feature type="region of interest" description="Disordered" evidence="3">
    <location>
        <begin position="479"/>
        <end position="516"/>
    </location>
</feature>
<dbReference type="InterPro" id="IPR018511">
    <property type="entry name" value="Hemolysin-typ_Ca-bd_CS"/>
</dbReference>
<evidence type="ECO:0000313" key="5">
    <source>
        <dbReference type="Proteomes" id="UP000596387"/>
    </source>
</evidence>
<proteinExistence type="predicted"/>
<dbReference type="PANTHER" id="PTHR38340:SF1">
    <property type="entry name" value="S-LAYER PROTEIN"/>
    <property type="match status" value="1"/>
</dbReference>
<name>A0ABX7F908_9RHOB</name>
<dbReference type="Gene3D" id="2.150.10.10">
    <property type="entry name" value="Serralysin-like metalloprotease, C-terminal"/>
    <property type="match status" value="4"/>
</dbReference>
<dbReference type="InterPro" id="IPR001343">
    <property type="entry name" value="Hemolysn_Ca-bd"/>
</dbReference>